<evidence type="ECO:0000259" key="1">
    <source>
        <dbReference type="Pfam" id="PF00346"/>
    </source>
</evidence>
<dbReference type="PANTHER" id="PTHR11993">
    <property type="entry name" value="NADH-UBIQUINONE OXIDOREDUCTASE 49 KDA SUBUNIT"/>
    <property type="match status" value="1"/>
</dbReference>
<dbReference type="Gene3D" id="1.10.645.10">
    <property type="entry name" value="Cytochrome-c3 Hydrogenase, chain B"/>
    <property type="match status" value="1"/>
</dbReference>
<dbReference type="InterPro" id="IPR054914">
    <property type="entry name" value="F420_dehyd_FpoD"/>
</dbReference>
<dbReference type="InterPro" id="IPR001135">
    <property type="entry name" value="NADH_Q_OxRdtase_suD"/>
</dbReference>
<dbReference type="Pfam" id="PF00346">
    <property type="entry name" value="Complex1_49kDa"/>
    <property type="match status" value="1"/>
</dbReference>
<dbReference type="OrthoDB" id="43567at2157"/>
<dbReference type="EC" id="1.6.99.5" evidence="2"/>
<dbReference type="KEGG" id="mev:Metev_0274"/>
<feature type="domain" description="NADH-quinone oxidoreductase subunit D" evidence="1">
    <location>
        <begin position="126"/>
        <end position="377"/>
    </location>
</feature>
<dbReference type="RefSeq" id="WP_013193770.1">
    <property type="nucleotide sequence ID" value="NC_014253.1"/>
</dbReference>
<dbReference type="GO" id="GO:0051287">
    <property type="term" value="F:NAD binding"/>
    <property type="evidence" value="ECO:0007669"/>
    <property type="project" value="InterPro"/>
</dbReference>
<dbReference type="GeneID" id="9345887"/>
<dbReference type="InterPro" id="IPR029014">
    <property type="entry name" value="NiFe-Hase_large"/>
</dbReference>
<evidence type="ECO:0000313" key="2">
    <source>
        <dbReference type="EMBL" id="ADI73202.1"/>
    </source>
</evidence>
<dbReference type="Proteomes" id="UP000000391">
    <property type="component" value="Chromosome"/>
</dbReference>
<dbReference type="HOGENOM" id="CLU_015134_1_2_2"/>
<dbReference type="GO" id="GO:0048038">
    <property type="term" value="F:quinone binding"/>
    <property type="evidence" value="ECO:0007669"/>
    <property type="project" value="InterPro"/>
</dbReference>
<proteinExistence type="inferred from homology"/>
<keyword evidence="3" id="KW-1185">Reference proteome</keyword>
<dbReference type="EMBL" id="CP002069">
    <property type="protein sequence ID" value="ADI73202.1"/>
    <property type="molecule type" value="Genomic_DNA"/>
</dbReference>
<dbReference type="AlphaFoldDB" id="D7E6I0"/>
<dbReference type="NCBIfam" id="NF004739">
    <property type="entry name" value="PRK06075.1"/>
    <property type="match status" value="1"/>
</dbReference>
<accession>D7E6I0</accession>
<sequence length="377" mass="42373">MDELEELESTEMLIHIGPQHPAQPGPFRLNLKVKGETVTDAQVELGFIHKGIEKILESKTYLQGIPIVDRMCYLGALSNEEAFCGCVEQLAGIEVPERAQYIRVITEELSRIQSHLLGFGEFSEFIGYQSMFMYTIKERENVLSLLDSITGARITHTFLKFGGVREDLPPGFKDKFTRTMEQLKSTVLDEYERLLKSDTIYKDRTVGVGVLSPEVAKEVGVAGPVLRATGVPFDIRKDEPYLVYDDLDFKVCTQKEGDSYARIMVRLNEIRESIYIIEQALDQIPDGPIFPENTPYGKRTPTMRVPEGEVFNRVENPRGEMGIYMVSDGSDKPYRVKVRGPAYPTLQALPPVLRGVYVADVNTIAGSMDGCTSEVDR</sequence>
<gene>
    <name evidence="2" type="ordered locus">Metev_0274</name>
</gene>
<reference evidence="2 3" key="1">
    <citation type="submission" date="2010-06" db="EMBL/GenBank/DDBJ databases">
        <title>Complete sequence chromosome of Methanohalobium evestigatum Z-7303.</title>
        <authorList>
            <consortium name="US DOE Joint Genome Institute"/>
            <person name="Lucas S."/>
            <person name="Copeland A."/>
            <person name="Lapidus A."/>
            <person name="Cheng J.-F."/>
            <person name="Bruce D."/>
            <person name="Goodwin L."/>
            <person name="Pitluck S."/>
            <person name="Saunders E."/>
            <person name="Detter J.C."/>
            <person name="Han C."/>
            <person name="Tapia R."/>
            <person name="Land M."/>
            <person name="Hauser L."/>
            <person name="Kyrpides N."/>
            <person name="Mikhailova N."/>
            <person name="Sieprawska-Lupa M."/>
            <person name="Whitman W.B."/>
            <person name="Anderson I."/>
            <person name="Woyke T."/>
        </authorList>
    </citation>
    <scope>NUCLEOTIDE SEQUENCE [LARGE SCALE GENOMIC DNA]</scope>
    <source>
        <strain evidence="3">ATCC BAA-1072 / DSM 3721 / NBRC 107634 / OCM 161 / Z-7303</strain>
    </source>
</reference>
<dbReference type="PANTHER" id="PTHR11993:SF10">
    <property type="entry name" value="NADH DEHYDROGENASE [UBIQUINONE] IRON-SULFUR PROTEIN 2, MITOCHONDRIAL"/>
    <property type="match status" value="1"/>
</dbReference>
<dbReference type="SUPFAM" id="SSF56762">
    <property type="entry name" value="HydB/Nqo4-like"/>
    <property type="match status" value="1"/>
</dbReference>
<dbReference type="NCBIfam" id="NF040602">
    <property type="entry name" value="F420_dehyd_FpoD"/>
    <property type="match status" value="1"/>
</dbReference>
<dbReference type="InterPro" id="IPR022885">
    <property type="entry name" value="NDH1_su_D/H"/>
</dbReference>
<name>D7E6I0_METEZ</name>
<organism evidence="2 3">
    <name type="scientific">Methanohalobium evestigatum (strain ATCC BAA-1072 / DSM 3721 / NBRC 107634 / OCM 161 / Z-7303)</name>
    <dbReference type="NCBI Taxonomy" id="644295"/>
    <lineage>
        <taxon>Archaea</taxon>
        <taxon>Methanobacteriati</taxon>
        <taxon>Methanobacteriota</taxon>
        <taxon>Stenosarchaea group</taxon>
        <taxon>Methanomicrobia</taxon>
        <taxon>Methanosarcinales</taxon>
        <taxon>Methanosarcinaceae</taxon>
        <taxon>Methanohalobium</taxon>
    </lineage>
</organism>
<dbReference type="HAMAP" id="MF_01358">
    <property type="entry name" value="NDH1_NuoD"/>
    <property type="match status" value="1"/>
</dbReference>
<keyword evidence="2" id="KW-0560">Oxidoreductase</keyword>
<protein>
    <submittedName>
        <fullName evidence="2">NADH dehydrogenase (Quinone)</fullName>
        <ecNumber evidence="2">1.6.99.5</ecNumber>
    </submittedName>
</protein>
<dbReference type="STRING" id="644295.Metev_0274"/>
<evidence type="ECO:0000313" key="3">
    <source>
        <dbReference type="Proteomes" id="UP000000391"/>
    </source>
</evidence>
<dbReference type="GO" id="GO:0016651">
    <property type="term" value="F:oxidoreductase activity, acting on NAD(P)H"/>
    <property type="evidence" value="ECO:0007669"/>
    <property type="project" value="InterPro"/>
</dbReference>